<evidence type="ECO:0000256" key="8">
    <source>
        <dbReference type="ARBA" id="ARBA00023134"/>
    </source>
</evidence>
<dbReference type="OrthoDB" id="361630at2759"/>
<dbReference type="Gene3D" id="3.40.50.10050">
    <property type="entry name" value="Translation initiation factor IF- 2, domain 3"/>
    <property type="match status" value="1"/>
</dbReference>
<sequence>MWRNYNSCAKYYGISKFCSQKLFSTIPNVLLARQDSISKFKIKGSPKKLTFAIPNFISVNKLANLLNCKINDLVKDLKKLGFDKVNNDYILSREYIELILQEYNYEFPRSIKDNLHTEEITSRNVYNEVKKIKPDHLKPRPPVVTIMGHIDHGKTTIIDYLRKSSIVQKESGGITQHIGAFQIETPKTKKLITFLDTPGHAAFLKMRERGANITDIIILVVSLEDSIMPQTLEAIKHIKASGNELIVAITKIDKITNPREREKLLEKIDNGLISHDIATEKIGGDIQVIPISAKTGENMDLLEESIISLSEIMDIKSENAPKSQTTGWVLESQVKKMVGNVATILIKNGTLSKGKVLLCGNTYCKVKNIFNEFGKQVSKATPSQAVLVLGWKEVPDAGEEIIEVKDEATAKRYISKRQNILEFEKNLLNVDKINEQNYAVNKLKKQKLLNSEKKDEDIIDISEKPTGPKDINFIIKADVSGSSEAVRDAISDIGNDEVKCNIISSSVGLPNDSDLKMAEVTNSKILCFNVGNLPNEILNNSKKIDIREYTVIYKLIEDVTEIITDELEPIYENKQLATIDLRQIFSYQLKKKNIRIAGCKITNGKVSRNSLIQIKRGEDEEVVYDGTISSLKQGKEDVSEIGKGKECGITFTNFEDYKVGDKIVVYEKERIKRYL</sequence>
<organism evidence="13 14">
    <name type="scientific">Tetrapisispora phaffii (strain ATCC 24235 / CBS 4417 / NBRC 1672 / NRRL Y-8282 / UCD 70-5)</name>
    <name type="common">Yeast</name>
    <name type="synonym">Fabospora phaffii</name>
    <dbReference type="NCBI Taxonomy" id="1071381"/>
    <lineage>
        <taxon>Eukaryota</taxon>
        <taxon>Fungi</taxon>
        <taxon>Dikarya</taxon>
        <taxon>Ascomycota</taxon>
        <taxon>Saccharomycotina</taxon>
        <taxon>Saccharomycetes</taxon>
        <taxon>Saccharomycetales</taxon>
        <taxon>Saccharomycetaceae</taxon>
        <taxon>Tetrapisispora</taxon>
    </lineage>
</organism>
<dbReference type="OMA" id="RKNPWMN"/>
<dbReference type="SUPFAM" id="SSF52156">
    <property type="entry name" value="Initiation factor IF2/eIF5b, domain 3"/>
    <property type="match status" value="1"/>
</dbReference>
<dbReference type="KEGG" id="tpf:TPHA_0A02290"/>
<dbReference type="InterPro" id="IPR006847">
    <property type="entry name" value="IF2_N"/>
</dbReference>
<dbReference type="SUPFAM" id="SSF52540">
    <property type="entry name" value="P-loop containing nucleoside triphosphate hydrolases"/>
    <property type="match status" value="1"/>
</dbReference>
<name>G8BN33_TETPH</name>
<dbReference type="HOGENOM" id="CLU_006301_5_2_1"/>
<dbReference type="InterPro" id="IPR027417">
    <property type="entry name" value="P-loop_NTPase"/>
</dbReference>
<reference evidence="13 14" key="1">
    <citation type="journal article" date="2011" name="Proc. Natl. Acad. Sci. U.S.A.">
        <title>Evolutionary erosion of yeast sex chromosomes by mating-type switching accidents.</title>
        <authorList>
            <person name="Gordon J.L."/>
            <person name="Armisen D."/>
            <person name="Proux-Wera E."/>
            <person name="Oheigeartaigh S.S."/>
            <person name="Byrne K.P."/>
            <person name="Wolfe K.H."/>
        </authorList>
    </citation>
    <scope>NUCLEOTIDE SEQUENCE [LARGE SCALE GENOMIC DNA]</scope>
    <source>
        <strain evidence="14">ATCC 24235 / CBS 4417 / NBRC 1672 / NRRL Y-8282 / UCD 70-5</strain>
    </source>
</reference>
<evidence type="ECO:0000256" key="1">
    <source>
        <dbReference type="ARBA" id="ARBA00004173"/>
    </source>
</evidence>
<dbReference type="InterPro" id="IPR000178">
    <property type="entry name" value="TF_IF2_bacterial-like"/>
</dbReference>
<dbReference type="SUPFAM" id="SSF50447">
    <property type="entry name" value="Translation proteins"/>
    <property type="match status" value="2"/>
</dbReference>
<dbReference type="InterPro" id="IPR015760">
    <property type="entry name" value="TIF_IF2"/>
</dbReference>
<gene>
    <name evidence="13" type="primary">TPHA0A02290</name>
    <name evidence="13" type="ordered locus">TPHA_0A02290</name>
</gene>
<dbReference type="AlphaFoldDB" id="G8BN33"/>
<comment type="function">
    <text evidence="9">One of the essential components for the initiation of protein synthesis. Protects formylmethionyl-tRNA from spontaneous hydrolysis and promotes its binding to the 30S ribosomal subunits. Also involved in the hydrolysis of GTP during the formation of the 70S ribosomal complex.</text>
</comment>
<dbReference type="NCBIfam" id="TIGR00487">
    <property type="entry name" value="IF-2"/>
    <property type="match status" value="1"/>
</dbReference>
<evidence type="ECO:0000256" key="11">
    <source>
        <dbReference type="ARBA" id="ARBA00044200"/>
    </source>
</evidence>
<keyword evidence="4" id="KW-0547">Nucleotide-binding</keyword>
<evidence type="ECO:0000256" key="10">
    <source>
        <dbReference type="ARBA" id="ARBA00044105"/>
    </source>
</evidence>
<accession>G8BN33</accession>
<dbReference type="Pfam" id="PF22042">
    <property type="entry name" value="EF-G_D2"/>
    <property type="match status" value="1"/>
</dbReference>
<keyword evidence="3" id="KW-0396">Initiation factor</keyword>
<dbReference type="PANTHER" id="PTHR43381:SF20">
    <property type="entry name" value="TRANSLATION INITIATION FACTOR IF-2, MITOCHONDRIAL"/>
    <property type="match status" value="1"/>
</dbReference>
<proteinExistence type="inferred from homology"/>
<dbReference type="NCBIfam" id="TIGR00231">
    <property type="entry name" value="small_GTP"/>
    <property type="match status" value="1"/>
</dbReference>
<dbReference type="GO" id="GO:0005525">
    <property type="term" value="F:GTP binding"/>
    <property type="evidence" value="ECO:0007669"/>
    <property type="project" value="UniProtKB-KW"/>
</dbReference>
<evidence type="ECO:0000256" key="6">
    <source>
        <dbReference type="ARBA" id="ARBA00022946"/>
    </source>
</evidence>
<dbReference type="FunFam" id="2.40.30.10:FF:000054">
    <property type="entry name" value="Translation initiation factor IF-2"/>
    <property type="match status" value="1"/>
</dbReference>
<dbReference type="CDD" id="cd01887">
    <property type="entry name" value="IF2_eIF5B"/>
    <property type="match status" value="1"/>
</dbReference>
<dbReference type="Gene3D" id="2.40.30.10">
    <property type="entry name" value="Translation factors"/>
    <property type="match status" value="2"/>
</dbReference>
<feature type="domain" description="Tr-type G" evidence="12">
    <location>
        <begin position="139"/>
        <end position="314"/>
    </location>
</feature>
<dbReference type="InterPro" id="IPR005225">
    <property type="entry name" value="Small_GTP-bd"/>
</dbReference>
<dbReference type="InterPro" id="IPR053905">
    <property type="entry name" value="EF-G-like_DII"/>
</dbReference>
<evidence type="ECO:0000256" key="2">
    <source>
        <dbReference type="ARBA" id="ARBA00007733"/>
    </source>
</evidence>
<dbReference type="InterPro" id="IPR009000">
    <property type="entry name" value="Transl_B-barrel_sf"/>
</dbReference>
<evidence type="ECO:0000256" key="7">
    <source>
        <dbReference type="ARBA" id="ARBA00023128"/>
    </source>
</evidence>
<dbReference type="InterPro" id="IPR023115">
    <property type="entry name" value="TIF_IF2_dom3"/>
</dbReference>
<dbReference type="InterPro" id="IPR036925">
    <property type="entry name" value="TIF_IF2_dom3_sf"/>
</dbReference>
<dbReference type="GO" id="GO:0003743">
    <property type="term" value="F:translation initiation factor activity"/>
    <property type="evidence" value="ECO:0007669"/>
    <property type="project" value="UniProtKB-KW"/>
</dbReference>
<dbReference type="GO" id="GO:0003924">
    <property type="term" value="F:GTPase activity"/>
    <property type="evidence" value="ECO:0007669"/>
    <property type="project" value="EnsemblFungi"/>
</dbReference>
<dbReference type="InterPro" id="IPR044145">
    <property type="entry name" value="IF2_II"/>
</dbReference>
<dbReference type="GO" id="GO:0005739">
    <property type="term" value="C:mitochondrion"/>
    <property type="evidence" value="ECO:0007669"/>
    <property type="project" value="UniProtKB-SubCell"/>
</dbReference>
<keyword evidence="14" id="KW-1185">Reference proteome</keyword>
<keyword evidence="6" id="KW-0809">Transit peptide</keyword>
<dbReference type="Pfam" id="PF00009">
    <property type="entry name" value="GTP_EFTU"/>
    <property type="match status" value="1"/>
</dbReference>
<dbReference type="GeneID" id="11532335"/>
<dbReference type="PROSITE" id="PS51722">
    <property type="entry name" value="G_TR_2"/>
    <property type="match status" value="1"/>
</dbReference>
<dbReference type="InterPro" id="IPR000795">
    <property type="entry name" value="T_Tr_GTP-bd_dom"/>
</dbReference>
<dbReference type="FunFam" id="3.40.50.300:FF:000019">
    <property type="entry name" value="Translation initiation factor IF-2"/>
    <property type="match status" value="1"/>
</dbReference>
<evidence type="ECO:0000256" key="3">
    <source>
        <dbReference type="ARBA" id="ARBA00022540"/>
    </source>
</evidence>
<dbReference type="Gene3D" id="3.40.50.300">
    <property type="entry name" value="P-loop containing nucleotide triphosphate hydrolases"/>
    <property type="match status" value="1"/>
</dbReference>
<dbReference type="CDD" id="cd03702">
    <property type="entry name" value="IF2_mtIF2_II"/>
    <property type="match status" value="1"/>
</dbReference>
<keyword evidence="8" id="KW-0342">GTP-binding</keyword>
<dbReference type="EMBL" id="HE612856">
    <property type="protein sequence ID" value="CCE61311.1"/>
    <property type="molecule type" value="Genomic_DNA"/>
</dbReference>
<dbReference type="RefSeq" id="XP_003683745.1">
    <property type="nucleotide sequence ID" value="XM_003683697.1"/>
</dbReference>
<evidence type="ECO:0000256" key="9">
    <source>
        <dbReference type="ARBA" id="ARBA00025162"/>
    </source>
</evidence>
<dbReference type="Pfam" id="PF04760">
    <property type="entry name" value="IF2_N"/>
    <property type="match status" value="1"/>
</dbReference>
<dbReference type="GO" id="GO:0032543">
    <property type="term" value="P:mitochondrial translation"/>
    <property type="evidence" value="ECO:0007669"/>
    <property type="project" value="EnsemblFungi"/>
</dbReference>
<evidence type="ECO:0000256" key="4">
    <source>
        <dbReference type="ARBA" id="ARBA00022741"/>
    </source>
</evidence>
<dbReference type="Proteomes" id="UP000005666">
    <property type="component" value="Chromosome 1"/>
</dbReference>
<keyword evidence="5" id="KW-0648">Protein biosynthesis</keyword>
<dbReference type="CDD" id="cd03692">
    <property type="entry name" value="mtIF2_IVc"/>
    <property type="match status" value="1"/>
</dbReference>
<evidence type="ECO:0000256" key="5">
    <source>
        <dbReference type="ARBA" id="ARBA00022917"/>
    </source>
</evidence>
<dbReference type="eggNOG" id="KOG1145">
    <property type="taxonomic scope" value="Eukaryota"/>
</dbReference>
<keyword evidence="7" id="KW-0496">Mitochondrion</keyword>
<dbReference type="FunFam" id="2.40.30.10:FF:000008">
    <property type="entry name" value="Translation initiation factor IF-2"/>
    <property type="match status" value="1"/>
</dbReference>
<dbReference type="STRING" id="1071381.G8BN33"/>
<protein>
    <recommendedName>
        <fullName evidence="10">Translation initiation factor IF-2, chloroplastic</fullName>
    </recommendedName>
    <alternativeName>
        <fullName evidence="11">Translation initiation factor IF-2, mitochondrial</fullName>
    </alternativeName>
</protein>
<comment type="similarity">
    <text evidence="2">Belongs to the TRAFAC class translation factor GTPase superfamily. Classic translation factor GTPase family. IF-2 subfamily.</text>
</comment>
<comment type="subcellular location">
    <subcellularLocation>
        <location evidence="1">Mitochondrion</location>
    </subcellularLocation>
</comment>
<dbReference type="Pfam" id="PF11987">
    <property type="entry name" value="IF-2"/>
    <property type="match status" value="1"/>
</dbReference>
<dbReference type="GO" id="GO:0000049">
    <property type="term" value="F:tRNA binding"/>
    <property type="evidence" value="ECO:0007669"/>
    <property type="project" value="EnsemblFungi"/>
</dbReference>
<dbReference type="FunFam" id="3.40.50.10050:FF:000001">
    <property type="entry name" value="Translation initiation factor IF-2"/>
    <property type="match status" value="1"/>
</dbReference>
<evidence type="ECO:0000259" key="12">
    <source>
        <dbReference type="PROSITE" id="PS51722"/>
    </source>
</evidence>
<dbReference type="PANTHER" id="PTHR43381">
    <property type="entry name" value="TRANSLATION INITIATION FACTOR IF-2-RELATED"/>
    <property type="match status" value="1"/>
</dbReference>
<evidence type="ECO:0000313" key="14">
    <source>
        <dbReference type="Proteomes" id="UP000005666"/>
    </source>
</evidence>
<evidence type="ECO:0000313" key="13">
    <source>
        <dbReference type="EMBL" id="CCE61311.1"/>
    </source>
</evidence>